<organism evidence="2 3">
    <name type="scientific">Vigna angularis var. angularis</name>
    <dbReference type="NCBI Taxonomy" id="157739"/>
    <lineage>
        <taxon>Eukaryota</taxon>
        <taxon>Viridiplantae</taxon>
        <taxon>Streptophyta</taxon>
        <taxon>Embryophyta</taxon>
        <taxon>Tracheophyta</taxon>
        <taxon>Spermatophyta</taxon>
        <taxon>Magnoliopsida</taxon>
        <taxon>eudicotyledons</taxon>
        <taxon>Gunneridae</taxon>
        <taxon>Pentapetalae</taxon>
        <taxon>rosids</taxon>
        <taxon>fabids</taxon>
        <taxon>Fabales</taxon>
        <taxon>Fabaceae</taxon>
        <taxon>Papilionoideae</taxon>
        <taxon>50 kb inversion clade</taxon>
        <taxon>NPAAA clade</taxon>
        <taxon>indigoferoid/millettioid clade</taxon>
        <taxon>Phaseoleae</taxon>
        <taxon>Vigna</taxon>
    </lineage>
</organism>
<dbReference type="EMBL" id="AP015034">
    <property type="protein sequence ID" value="BAT74859.1"/>
    <property type="molecule type" value="Genomic_DNA"/>
</dbReference>
<evidence type="ECO:0000313" key="2">
    <source>
        <dbReference type="EMBL" id="BAT74859.1"/>
    </source>
</evidence>
<keyword evidence="1" id="KW-1133">Transmembrane helix</keyword>
<keyword evidence="3" id="KW-1185">Reference proteome</keyword>
<gene>
    <name evidence="2" type="primary">Vigan.01G263100</name>
    <name evidence="2" type="ORF">VIGAN_01263100</name>
</gene>
<dbReference type="Proteomes" id="UP000291084">
    <property type="component" value="Chromosome 1"/>
</dbReference>
<name>A0A0S3R2K8_PHAAN</name>
<feature type="transmembrane region" description="Helical" evidence="1">
    <location>
        <begin position="57"/>
        <end position="75"/>
    </location>
</feature>
<reference evidence="2 3" key="1">
    <citation type="journal article" date="2015" name="Sci. Rep.">
        <title>The power of single molecule real-time sequencing technology in the de novo assembly of a eukaryotic genome.</title>
        <authorList>
            <person name="Sakai H."/>
            <person name="Naito K."/>
            <person name="Ogiso-Tanaka E."/>
            <person name="Takahashi Y."/>
            <person name="Iseki K."/>
            <person name="Muto C."/>
            <person name="Satou K."/>
            <person name="Teruya K."/>
            <person name="Shiroma A."/>
            <person name="Shimoji M."/>
            <person name="Hirano T."/>
            <person name="Itoh T."/>
            <person name="Kaga A."/>
            <person name="Tomooka N."/>
        </authorList>
    </citation>
    <scope>NUCLEOTIDE SEQUENCE [LARGE SCALE GENOMIC DNA]</scope>
    <source>
        <strain evidence="3">cv. Shumari</strain>
    </source>
</reference>
<sequence length="105" mass="12394">MIWSSCSFNHSITNRVFLSLMISRTFSTTVSISGISLSHTSYLNLIQFNFFEFQLYVFKYFSVLIISHFPIHTYLSTNIYVLIREESGVCKNEQKEEYGRVYEHI</sequence>
<keyword evidence="1" id="KW-0812">Transmembrane</keyword>
<accession>A0A0S3R2K8</accession>
<evidence type="ECO:0000256" key="1">
    <source>
        <dbReference type="SAM" id="Phobius"/>
    </source>
</evidence>
<proteinExistence type="predicted"/>
<evidence type="ECO:0000313" key="3">
    <source>
        <dbReference type="Proteomes" id="UP000291084"/>
    </source>
</evidence>
<dbReference type="AlphaFoldDB" id="A0A0S3R2K8"/>
<feature type="transmembrane region" description="Helical" evidence="1">
    <location>
        <begin position="12"/>
        <end position="37"/>
    </location>
</feature>
<protein>
    <submittedName>
        <fullName evidence="2">Uncharacterized protein</fullName>
    </submittedName>
</protein>
<keyword evidence="1" id="KW-0472">Membrane</keyword>